<reference evidence="1 2" key="1">
    <citation type="submission" date="2018-11" db="EMBL/GenBank/DDBJ databases">
        <authorList>
            <consortium name="Pathogen Informatics"/>
        </authorList>
    </citation>
    <scope>NUCLEOTIDE SEQUENCE [LARGE SCALE GENOMIC DNA]</scope>
</reference>
<accession>A0A3P6RF95</accession>
<proteinExistence type="predicted"/>
<dbReference type="AlphaFoldDB" id="A0A3P6RF95"/>
<dbReference type="EMBL" id="UYRV01015253">
    <property type="protein sequence ID" value="VDK60876.1"/>
    <property type="molecule type" value="Genomic_DNA"/>
</dbReference>
<sequence length="188" mass="20825">MCLYCLFVTYTRCKANLGKLCNHSVQEKNFIRTIAVKCLENEVQGTVWAYGNTTAELDVQLGKMTNDTGALWNDIEITIKYADITGNYSNENVVSRINEINDEANCLVFFSAAKNANVFGEPFKNPNFKKIVVASLQGADLSKLGGHETIIVTDYGDSNVWNIVNKIIGFTTTTSKTTMESGNQQNDI</sequence>
<dbReference type="Proteomes" id="UP000271889">
    <property type="component" value="Unassembled WGS sequence"/>
</dbReference>
<gene>
    <name evidence="1" type="ORF">CGOC_LOCUS5147</name>
</gene>
<evidence type="ECO:0000313" key="2">
    <source>
        <dbReference type="Proteomes" id="UP000271889"/>
    </source>
</evidence>
<name>A0A3P6RF95_CYLGO</name>
<organism evidence="1 2">
    <name type="scientific">Cylicostephanus goldi</name>
    <name type="common">Nematode worm</name>
    <dbReference type="NCBI Taxonomy" id="71465"/>
    <lineage>
        <taxon>Eukaryota</taxon>
        <taxon>Metazoa</taxon>
        <taxon>Ecdysozoa</taxon>
        <taxon>Nematoda</taxon>
        <taxon>Chromadorea</taxon>
        <taxon>Rhabditida</taxon>
        <taxon>Rhabditina</taxon>
        <taxon>Rhabditomorpha</taxon>
        <taxon>Strongyloidea</taxon>
        <taxon>Strongylidae</taxon>
        <taxon>Cylicostephanus</taxon>
    </lineage>
</organism>
<keyword evidence="2" id="KW-1185">Reference proteome</keyword>
<evidence type="ECO:0000313" key="1">
    <source>
        <dbReference type="EMBL" id="VDK60876.1"/>
    </source>
</evidence>
<dbReference type="OrthoDB" id="441660at2759"/>
<protein>
    <submittedName>
        <fullName evidence="1">Uncharacterized protein</fullName>
    </submittedName>
</protein>